<comment type="caution">
    <text evidence="2">The sequence shown here is derived from an EMBL/GenBank/DDBJ whole genome shotgun (WGS) entry which is preliminary data.</text>
</comment>
<reference evidence="2" key="2">
    <citation type="submission" date="2023-05" db="EMBL/GenBank/DDBJ databases">
        <authorList>
            <consortium name="Lawrence Berkeley National Laboratory"/>
            <person name="Steindorff A."/>
            <person name="Hensen N."/>
            <person name="Bonometti L."/>
            <person name="Westerberg I."/>
            <person name="Brannstrom I.O."/>
            <person name="Guillou S."/>
            <person name="Cros-Aarteil S."/>
            <person name="Calhoun S."/>
            <person name="Haridas S."/>
            <person name="Kuo A."/>
            <person name="Mondo S."/>
            <person name="Pangilinan J."/>
            <person name="Riley R."/>
            <person name="Labutti K."/>
            <person name="Andreopoulos B."/>
            <person name="Lipzen A."/>
            <person name="Chen C."/>
            <person name="Yanf M."/>
            <person name="Daum C."/>
            <person name="Ng V."/>
            <person name="Clum A."/>
            <person name="Ohm R."/>
            <person name="Martin F."/>
            <person name="Silar P."/>
            <person name="Natvig D."/>
            <person name="Lalanne C."/>
            <person name="Gautier V."/>
            <person name="Ament-Velasquez S.L."/>
            <person name="Kruys A."/>
            <person name="Hutchinson M.I."/>
            <person name="Powell A.J."/>
            <person name="Barry K."/>
            <person name="Miller A.N."/>
            <person name="Grigoriev I.V."/>
            <person name="Debuchy R."/>
            <person name="Gladieux P."/>
            <person name="Thoren M.H."/>
            <person name="Johannesson H."/>
        </authorList>
    </citation>
    <scope>NUCLEOTIDE SEQUENCE</scope>
    <source>
        <strain evidence="2">PSN243</strain>
    </source>
</reference>
<sequence length="254" mass="27311">MNSHAQGHVPIFHFFRGRLFLIVELQSPINPSPMIEPPEGIDALIEEAVSQHSTQEGSSAPAPDSALPIASTPVLGGIDLIGGEPLIPPPNDTLMADFIPAPLPLLHSDEASGLSQELPLATHQPVLDPGLMPHQGAPWDAAPMADLWSPIPTDNAFVLSPPSLGTIDPRNIGLTPQAEAHQADTAPSSHSCPLCHRGHNAKRSLHRHIWTSHEQYARQNDIPSEAAECPVCHCTMRKDNLKRHIRTHRGGGLA</sequence>
<evidence type="ECO:0008006" key="4">
    <source>
        <dbReference type="Google" id="ProtNLM"/>
    </source>
</evidence>
<dbReference type="Proteomes" id="UP001321760">
    <property type="component" value="Unassembled WGS sequence"/>
</dbReference>
<dbReference type="EMBL" id="MU865960">
    <property type="protein sequence ID" value="KAK4446003.1"/>
    <property type="molecule type" value="Genomic_DNA"/>
</dbReference>
<evidence type="ECO:0000313" key="2">
    <source>
        <dbReference type="EMBL" id="KAK4446003.1"/>
    </source>
</evidence>
<organism evidence="2 3">
    <name type="scientific">Podospora aff. communis PSN243</name>
    <dbReference type="NCBI Taxonomy" id="3040156"/>
    <lineage>
        <taxon>Eukaryota</taxon>
        <taxon>Fungi</taxon>
        <taxon>Dikarya</taxon>
        <taxon>Ascomycota</taxon>
        <taxon>Pezizomycotina</taxon>
        <taxon>Sordariomycetes</taxon>
        <taxon>Sordariomycetidae</taxon>
        <taxon>Sordariales</taxon>
        <taxon>Podosporaceae</taxon>
        <taxon>Podospora</taxon>
    </lineage>
</organism>
<evidence type="ECO:0000256" key="1">
    <source>
        <dbReference type="SAM" id="MobiDB-lite"/>
    </source>
</evidence>
<evidence type="ECO:0000313" key="3">
    <source>
        <dbReference type="Proteomes" id="UP001321760"/>
    </source>
</evidence>
<protein>
    <recommendedName>
        <fullName evidence="4">C2H2-type domain-containing protein</fullName>
    </recommendedName>
</protein>
<keyword evidence="3" id="KW-1185">Reference proteome</keyword>
<proteinExistence type="predicted"/>
<feature type="region of interest" description="Disordered" evidence="1">
    <location>
        <begin position="49"/>
        <end position="68"/>
    </location>
</feature>
<dbReference type="Gene3D" id="3.30.160.60">
    <property type="entry name" value="Classic Zinc Finger"/>
    <property type="match status" value="1"/>
</dbReference>
<gene>
    <name evidence="2" type="ORF">QBC34DRAFT_383676</name>
</gene>
<reference evidence="2" key="1">
    <citation type="journal article" date="2023" name="Mol. Phylogenet. Evol.">
        <title>Genome-scale phylogeny and comparative genomics of the fungal order Sordariales.</title>
        <authorList>
            <person name="Hensen N."/>
            <person name="Bonometti L."/>
            <person name="Westerberg I."/>
            <person name="Brannstrom I.O."/>
            <person name="Guillou S."/>
            <person name="Cros-Aarteil S."/>
            <person name="Calhoun S."/>
            <person name="Haridas S."/>
            <person name="Kuo A."/>
            <person name="Mondo S."/>
            <person name="Pangilinan J."/>
            <person name="Riley R."/>
            <person name="LaButti K."/>
            <person name="Andreopoulos B."/>
            <person name="Lipzen A."/>
            <person name="Chen C."/>
            <person name="Yan M."/>
            <person name="Daum C."/>
            <person name="Ng V."/>
            <person name="Clum A."/>
            <person name="Steindorff A."/>
            <person name="Ohm R.A."/>
            <person name="Martin F."/>
            <person name="Silar P."/>
            <person name="Natvig D.O."/>
            <person name="Lalanne C."/>
            <person name="Gautier V."/>
            <person name="Ament-Velasquez S.L."/>
            <person name="Kruys A."/>
            <person name="Hutchinson M.I."/>
            <person name="Powell A.J."/>
            <person name="Barry K."/>
            <person name="Miller A.N."/>
            <person name="Grigoriev I.V."/>
            <person name="Debuchy R."/>
            <person name="Gladieux P."/>
            <person name="Hiltunen Thoren M."/>
            <person name="Johannesson H."/>
        </authorList>
    </citation>
    <scope>NUCLEOTIDE SEQUENCE</scope>
    <source>
        <strain evidence="2">PSN243</strain>
    </source>
</reference>
<accession>A0AAV9GC20</accession>
<dbReference type="AlphaFoldDB" id="A0AAV9GC20"/>
<name>A0AAV9GC20_9PEZI</name>